<gene>
    <name evidence="8" type="ORF">PENTCL1PPCAC_15207</name>
</gene>
<evidence type="ECO:0000256" key="2">
    <source>
        <dbReference type="ARBA" id="ARBA00022679"/>
    </source>
</evidence>
<dbReference type="SFLD" id="SFLDG01205">
    <property type="entry name" value="AMPS.1"/>
    <property type="match status" value="1"/>
</dbReference>
<name>A0AAV5TEP5_9BILA</name>
<dbReference type="SFLD" id="SFLDS00019">
    <property type="entry name" value="Glutathione_Transferase_(cytos"/>
    <property type="match status" value="1"/>
</dbReference>
<dbReference type="FunFam" id="3.40.30.10:FF:000258">
    <property type="entry name" value="Glutathione S-transferase"/>
    <property type="match status" value="1"/>
</dbReference>
<keyword evidence="2" id="KW-0808">Transferase</keyword>
<evidence type="ECO:0000256" key="5">
    <source>
        <dbReference type="ARBA" id="ARBA00078118"/>
    </source>
</evidence>
<sequence>VFQRTSPILDSRAMPTYKLTYFDIRGLGEVARQQLHLSGTPFEDDRVHNDDWMSGAMRKESTPFGQLPVLEVDGQPMPTSLAINRYLAKQFGFAGKTPLEEALVDAIADQWMDYFDEVKPFLLTTHGLWPGEVTEEQKQRAEDGMAKHLPLFEQFAKDHGTFGHLVGTSLTWIDLLMTDHFRSILAYFPDALNGYPALSGVKKVMGQHSKLREWRDTHDQPF</sequence>
<dbReference type="CDD" id="cd03192">
    <property type="entry name" value="GST_C_Sigma_like"/>
    <property type="match status" value="1"/>
</dbReference>
<dbReference type="PROSITE" id="PS50405">
    <property type="entry name" value="GST_CTER"/>
    <property type="match status" value="1"/>
</dbReference>
<dbReference type="Pfam" id="PF14497">
    <property type="entry name" value="GST_C_3"/>
    <property type="match status" value="1"/>
</dbReference>
<dbReference type="GO" id="GO:0005737">
    <property type="term" value="C:cytoplasm"/>
    <property type="evidence" value="ECO:0007669"/>
    <property type="project" value="UniProtKB-ARBA"/>
</dbReference>
<dbReference type="InterPro" id="IPR036249">
    <property type="entry name" value="Thioredoxin-like_sf"/>
</dbReference>
<dbReference type="PANTHER" id="PTHR11571:SF224">
    <property type="entry name" value="HEMATOPOIETIC PROSTAGLANDIN D SYNTHASE"/>
    <property type="match status" value="1"/>
</dbReference>
<evidence type="ECO:0000259" key="6">
    <source>
        <dbReference type="PROSITE" id="PS50404"/>
    </source>
</evidence>
<dbReference type="GO" id="GO:0006749">
    <property type="term" value="P:glutathione metabolic process"/>
    <property type="evidence" value="ECO:0007669"/>
    <property type="project" value="TreeGrafter"/>
</dbReference>
<evidence type="ECO:0000313" key="9">
    <source>
        <dbReference type="Proteomes" id="UP001432027"/>
    </source>
</evidence>
<dbReference type="SFLD" id="SFLDG00363">
    <property type="entry name" value="AMPS_(cytGST):_Alpha-__Mu-__Pi"/>
    <property type="match status" value="1"/>
</dbReference>
<comment type="catalytic activity">
    <reaction evidence="4">
        <text>RX + glutathione = an S-substituted glutathione + a halide anion + H(+)</text>
        <dbReference type="Rhea" id="RHEA:16437"/>
        <dbReference type="ChEBI" id="CHEBI:15378"/>
        <dbReference type="ChEBI" id="CHEBI:16042"/>
        <dbReference type="ChEBI" id="CHEBI:17792"/>
        <dbReference type="ChEBI" id="CHEBI:57925"/>
        <dbReference type="ChEBI" id="CHEBI:90779"/>
        <dbReference type="EC" id="2.5.1.18"/>
    </reaction>
</comment>
<protein>
    <recommendedName>
        <fullName evidence="1">glutathione transferase</fullName>
        <ecNumber evidence="1">2.5.1.18</ecNumber>
    </recommendedName>
    <alternativeName>
        <fullName evidence="5">GST class-sigma</fullName>
    </alternativeName>
</protein>
<dbReference type="CDD" id="cd03039">
    <property type="entry name" value="GST_N_Sigma_like"/>
    <property type="match status" value="1"/>
</dbReference>
<evidence type="ECO:0000256" key="1">
    <source>
        <dbReference type="ARBA" id="ARBA00012452"/>
    </source>
</evidence>
<evidence type="ECO:0000259" key="7">
    <source>
        <dbReference type="PROSITE" id="PS50405"/>
    </source>
</evidence>
<dbReference type="Pfam" id="PF02798">
    <property type="entry name" value="GST_N"/>
    <property type="match status" value="1"/>
</dbReference>
<dbReference type="Gene3D" id="1.20.1050.10">
    <property type="match status" value="1"/>
</dbReference>
<dbReference type="FunFam" id="1.20.1050.10:FF:000031">
    <property type="entry name" value="Glutathione S-Transferase"/>
    <property type="match status" value="1"/>
</dbReference>
<evidence type="ECO:0000256" key="4">
    <source>
        <dbReference type="ARBA" id="ARBA00047960"/>
    </source>
</evidence>
<keyword evidence="9" id="KW-1185">Reference proteome</keyword>
<dbReference type="PROSITE" id="PS50404">
    <property type="entry name" value="GST_NTER"/>
    <property type="match status" value="1"/>
</dbReference>
<dbReference type="Gene3D" id="3.40.30.10">
    <property type="entry name" value="Glutaredoxin"/>
    <property type="match status" value="1"/>
</dbReference>
<dbReference type="SUPFAM" id="SSF52833">
    <property type="entry name" value="Thioredoxin-like"/>
    <property type="match status" value="1"/>
</dbReference>
<dbReference type="SUPFAM" id="SSF47616">
    <property type="entry name" value="GST C-terminal domain-like"/>
    <property type="match status" value="1"/>
</dbReference>
<dbReference type="InterPro" id="IPR010987">
    <property type="entry name" value="Glutathione-S-Trfase_C-like"/>
</dbReference>
<dbReference type="InterPro" id="IPR036282">
    <property type="entry name" value="Glutathione-S-Trfase_C_sf"/>
</dbReference>
<comment type="similarity">
    <text evidence="3">Belongs to the GST superfamily. Sigma family.</text>
</comment>
<evidence type="ECO:0000256" key="3">
    <source>
        <dbReference type="ARBA" id="ARBA00038317"/>
    </source>
</evidence>
<dbReference type="InterPro" id="IPR040079">
    <property type="entry name" value="Glutathione_S-Trfase"/>
</dbReference>
<feature type="domain" description="GST N-terminal" evidence="6">
    <location>
        <begin position="15"/>
        <end position="95"/>
    </location>
</feature>
<feature type="domain" description="GST C-terminal" evidence="7">
    <location>
        <begin position="97"/>
        <end position="222"/>
    </location>
</feature>
<dbReference type="GO" id="GO:0004364">
    <property type="term" value="F:glutathione transferase activity"/>
    <property type="evidence" value="ECO:0007669"/>
    <property type="project" value="UniProtKB-EC"/>
</dbReference>
<dbReference type="InterPro" id="IPR004046">
    <property type="entry name" value="GST_C"/>
</dbReference>
<dbReference type="InterPro" id="IPR004045">
    <property type="entry name" value="Glutathione_S-Trfase_N"/>
</dbReference>
<dbReference type="EMBL" id="BTSX01000004">
    <property type="protein sequence ID" value="GMS93032.1"/>
    <property type="molecule type" value="Genomic_DNA"/>
</dbReference>
<comment type="caution">
    <text evidence="8">The sequence shown here is derived from an EMBL/GenBank/DDBJ whole genome shotgun (WGS) entry which is preliminary data.</text>
</comment>
<dbReference type="PANTHER" id="PTHR11571">
    <property type="entry name" value="GLUTATHIONE S-TRANSFERASE"/>
    <property type="match status" value="1"/>
</dbReference>
<dbReference type="AlphaFoldDB" id="A0AAV5TEP5"/>
<evidence type="ECO:0000313" key="8">
    <source>
        <dbReference type="EMBL" id="GMS93032.1"/>
    </source>
</evidence>
<reference evidence="8" key="1">
    <citation type="submission" date="2023-10" db="EMBL/GenBank/DDBJ databases">
        <title>Genome assembly of Pristionchus species.</title>
        <authorList>
            <person name="Yoshida K."/>
            <person name="Sommer R.J."/>
        </authorList>
    </citation>
    <scope>NUCLEOTIDE SEQUENCE</scope>
    <source>
        <strain evidence="8">RS0144</strain>
    </source>
</reference>
<dbReference type="Proteomes" id="UP001432027">
    <property type="component" value="Unassembled WGS sequence"/>
</dbReference>
<proteinExistence type="inferred from homology"/>
<feature type="non-terminal residue" evidence="8">
    <location>
        <position position="1"/>
    </location>
</feature>
<dbReference type="EC" id="2.5.1.18" evidence="1"/>
<accession>A0AAV5TEP5</accession>
<organism evidence="8 9">
    <name type="scientific">Pristionchus entomophagus</name>
    <dbReference type="NCBI Taxonomy" id="358040"/>
    <lineage>
        <taxon>Eukaryota</taxon>
        <taxon>Metazoa</taxon>
        <taxon>Ecdysozoa</taxon>
        <taxon>Nematoda</taxon>
        <taxon>Chromadorea</taxon>
        <taxon>Rhabditida</taxon>
        <taxon>Rhabditina</taxon>
        <taxon>Diplogasteromorpha</taxon>
        <taxon>Diplogasteroidea</taxon>
        <taxon>Neodiplogasteridae</taxon>
        <taxon>Pristionchus</taxon>
    </lineage>
</organism>
<dbReference type="InterPro" id="IPR050213">
    <property type="entry name" value="GST_superfamily"/>
</dbReference>